<protein>
    <submittedName>
        <fullName evidence="1">Uncharacterized protein</fullName>
    </submittedName>
</protein>
<dbReference type="AlphaFoldDB" id="A0A126V5P6"/>
<dbReference type="Proteomes" id="UP000070371">
    <property type="component" value="Chromosome"/>
</dbReference>
<proteinExistence type="predicted"/>
<evidence type="ECO:0000313" key="2">
    <source>
        <dbReference type="Proteomes" id="UP000070371"/>
    </source>
</evidence>
<dbReference type="STRING" id="1579316.RC74_09150"/>
<gene>
    <name evidence="1" type="ORF">RC74_09150</name>
</gene>
<evidence type="ECO:0000313" key="1">
    <source>
        <dbReference type="EMBL" id="AML53610.1"/>
    </source>
</evidence>
<dbReference type="EMBL" id="CP014327">
    <property type="protein sequence ID" value="AML53610.1"/>
    <property type="molecule type" value="Genomic_DNA"/>
</dbReference>
<dbReference type="KEGG" id="hat:RC74_09150"/>
<keyword evidence="2" id="KW-1185">Reference proteome</keyword>
<reference evidence="1 2" key="1">
    <citation type="submission" date="2016-02" db="EMBL/GenBank/DDBJ databases">
        <title>Complete genome sequence of Halocynthiibacter arcticus PAMC 20958t from arctic marine sediment.</title>
        <authorList>
            <person name="Lee Y.M."/>
            <person name="Baek K."/>
            <person name="Lee H.K."/>
            <person name="Shin S.C."/>
        </authorList>
    </citation>
    <scope>NUCLEOTIDE SEQUENCE [LARGE SCALE GENOMIC DNA]</scope>
    <source>
        <strain evidence="1">PAMC 20958</strain>
    </source>
</reference>
<organism evidence="1 2">
    <name type="scientific">Falsihalocynthiibacter arcticus</name>
    <dbReference type="NCBI Taxonomy" id="1579316"/>
    <lineage>
        <taxon>Bacteria</taxon>
        <taxon>Pseudomonadati</taxon>
        <taxon>Pseudomonadota</taxon>
        <taxon>Alphaproteobacteria</taxon>
        <taxon>Rhodobacterales</taxon>
        <taxon>Roseobacteraceae</taxon>
        <taxon>Falsihalocynthiibacter</taxon>
    </lineage>
</organism>
<accession>A0A126V5P6</accession>
<name>A0A126V5P6_9RHOB</name>
<sequence length="114" mass="12806">MLLVACATPQQRCINGATREYQTVANLAAQTELNIARGYAIDVSYVPYTVYETCYYGNRRAYACPQTYNRTVETPQTIDVAEQKRILADLKIKLSSLQEASAAWIAQCQAQYPE</sequence>